<dbReference type="Pfam" id="PF18935">
    <property type="entry name" value="DUF5683"/>
    <property type="match status" value="1"/>
</dbReference>
<evidence type="ECO:0000313" key="3">
    <source>
        <dbReference type="EMBL" id="SDL87685.1"/>
    </source>
</evidence>
<evidence type="ECO:0000256" key="1">
    <source>
        <dbReference type="SAM" id="SignalP"/>
    </source>
</evidence>
<evidence type="ECO:0000259" key="2">
    <source>
        <dbReference type="Pfam" id="PF18935"/>
    </source>
</evidence>
<gene>
    <name evidence="3" type="ORF">SAMN04488090_2073</name>
</gene>
<dbReference type="EMBL" id="FNGS01000003">
    <property type="protein sequence ID" value="SDL87685.1"/>
    <property type="molecule type" value="Genomic_DNA"/>
</dbReference>
<dbReference type="STRING" id="563176.SAMN04488090_2073"/>
<feature type="signal peptide" evidence="1">
    <location>
        <begin position="1"/>
        <end position="19"/>
    </location>
</feature>
<dbReference type="InterPro" id="IPR043738">
    <property type="entry name" value="DUF5683"/>
</dbReference>
<feature type="domain" description="DUF5683" evidence="2">
    <location>
        <begin position="51"/>
        <end position="205"/>
    </location>
</feature>
<dbReference type="AlphaFoldDB" id="A0A1G9NNU9"/>
<dbReference type="RefSeq" id="WP_143011073.1">
    <property type="nucleotide sequence ID" value="NZ_FNGS01000003.1"/>
</dbReference>
<dbReference type="OrthoDB" id="9813910at2"/>
<keyword evidence="4" id="KW-1185">Reference proteome</keyword>
<evidence type="ECO:0000313" key="4">
    <source>
        <dbReference type="Proteomes" id="UP000198901"/>
    </source>
</evidence>
<organism evidence="3 4">
    <name type="scientific">Siphonobacter aquaeclarae</name>
    <dbReference type="NCBI Taxonomy" id="563176"/>
    <lineage>
        <taxon>Bacteria</taxon>
        <taxon>Pseudomonadati</taxon>
        <taxon>Bacteroidota</taxon>
        <taxon>Cytophagia</taxon>
        <taxon>Cytophagales</taxon>
        <taxon>Cytophagaceae</taxon>
        <taxon>Siphonobacter</taxon>
    </lineage>
</organism>
<sequence>MKFLICFVLFWGGSLGAFAQVPDSVSLAKRPATDSISPGPAKKAKKPFVIVPKKATYRSLMLPGLGQAYVKQYWTIPIIYAGFGGLGYAIHWNQVRYSAMKSGWQEYLNQVAAGQTPSVDVTLGGTKYTFTREDSFRAGTAQFRRQRDLSIIGCFALYALQLVEANVTAHLKTFDNTDDISLQFRPGVQSEYFSTPMGVTAVFTFK</sequence>
<proteinExistence type="predicted"/>
<dbReference type="Proteomes" id="UP000198901">
    <property type="component" value="Unassembled WGS sequence"/>
</dbReference>
<keyword evidence="1" id="KW-0732">Signal</keyword>
<protein>
    <recommendedName>
        <fullName evidence="2">DUF5683 domain-containing protein</fullName>
    </recommendedName>
</protein>
<reference evidence="3 4" key="1">
    <citation type="submission" date="2016-10" db="EMBL/GenBank/DDBJ databases">
        <authorList>
            <person name="de Groot N.N."/>
        </authorList>
    </citation>
    <scope>NUCLEOTIDE SEQUENCE [LARGE SCALE GENOMIC DNA]</scope>
    <source>
        <strain evidence="3 4">DSM 21668</strain>
    </source>
</reference>
<feature type="chain" id="PRO_5011793249" description="DUF5683 domain-containing protein" evidence="1">
    <location>
        <begin position="20"/>
        <end position="206"/>
    </location>
</feature>
<name>A0A1G9NNU9_9BACT</name>
<accession>A0A1G9NNU9</accession>